<gene>
    <name evidence="1" type="ORF">VU01_10081</name>
</gene>
<dbReference type="Proteomes" id="UP000288892">
    <property type="component" value="Unassembled WGS sequence"/>
</dbReference>
<dbReference type="SUPFAM" id="SSF51735">
    <property type="entry name" value="NAD(P)-binding Rossmann-fold domains"/>
    <property type="match status" value="1"/>
</dbReference>
<evidence type="ECO:0000313" key="1">
    <source>
        <dbReference type="EMBL" id="RWX52474.1"/>
    </source>
</evidence>
<keyword evidence="2" id="KW-1185">Reference proteome</keyword>
<protein>
    <recommendedName>
        <fullName evidence="3">NAD dependent epimerase/dehydratase family protein</fullName>
    </recommendedName>
</protein>
<dbReference type="Gene3D" id="3.40.50.720">
    <property type="entry name" value="NAD(P)-binding Rossmann-like Domain"/>
    <property type="match status" value="1"/>
</dbReference>
<sequence>LMAETTLEYMGETQGLDYTIIRVAIVYGEHDHKIQGFHRLLFTMADESMPFLFTKKDIRHSYSNANKLPWFVHHILTHREEFSRQIYHFVDKEPVALDDLILTIRAYLELDKPREMYIPYPFVRIGKFFLERLTDFLNWFGIAARLPPEYMFLKDVYLPKVLSVEKLEQSSFVDPAPEENIYTRLPGLVVYYLTRWGHLNLITRYKNEFFADTLEEDFLCRPDELLRSVHADSITPFAELREPEGESKDSSYWTG</sequence>
<accession>A0A444JH71</accession>
<evidence type="ECO:0008006" key="3">
    <source>
        <dbReference type="Google" id="ProtNLM"/>
    </source>
</evidence>
<organism evidence="1 2">
    <name type="scientific">Candidatus Electrothrix marina</name>
    <dbReference type="NCBI Taxonomy" id="1859130"/>
    <lineage>
        <taxon>Bacteria</taxon>
        <taxon>Pseudomonadati</taxon>
        <taxon>Thermodesulfobacteriota</taxon>
        <taxon>Desulfobulbia</taxon>
        <taxon>Desulfobulbales</taxon>
        <taxon>Desulfobulbaceae</taxon>
        <taxon>Candidatus Electrothrix</taxon>
    </lineage>
</organism>
<dbReference type="AlphaFoldDB" id="A0A444JH71"/>
<dbReference type="EMBL" id="MTKS01000008">
    <property type="protein sequence ID" value="RWX52474.1"/>
    <property type="molecule type" value="Genomic_DNA"/>
</dbReference>
<reference evidence="1 2" key="1">
    <citation type="submission" date="2017-01" db="EMBL/GenBank/DDBJ databases">
        <title>The cable genome- insights into the physiology and evolution of filamentous bacteria capable of sulfide oxidation via long distance electron transfer.</title>
        <authorList>
            <person name="Schreiber L."/>
            <person name="Bjerg J.T."/>
            <person name="Boggild A."/>
            <person name="Van De Vossenberg J."/>
            <person name="Meysman F."/>
            <person name="Nielsen L.P."/>
            <person name="Schramm A."/>
            <person name="Kjeldsen K.U."/>
        </authorList>
    </citation>
    <scope>NUCLEOTIDE SEQUENCE [LARGE SCALE GENOMIC DNA]</scope>
    <source>
        <strain evidence="1">A5</strain>
    </source>
</reference>
<comment type="caution">
    <text evidence="1">The sequence shown here is derived from an EMBL/GenBank/DDBJ whole genome shotgun (WGS) entry which is preliminary data.</text>
</comment>
<name>A0A444JH71_9BACT</name>
<proteinExistence type="predicted"/>
<dbReference type="InterPro" id="IPR036291">
    <property type="entry name" value="NAD(P)-bd_dom_sf"/>
</dbReference>
<feature type="non-terminal residue" evidence="1">
    <location>
        <position position="1"/>
    </location>
</feature>
<evidence type="ECO:0000313" key="2">
    <source>
        <dbReference type="Proteomes" id="UP000288892"/>
    </source>
</evidence>